<dbReference type="PANTHER" id="PTHR31435:SF10">
    <property type="entry name" value="BSR4717 PROTEIN"/>
    <property type="match status" value="1"/>
</dbReference>
<comment type="caution">
    <text evidence="2">The sequence shown here is derived from an EMBL/GenBank/DDBJ whole genome shotgun (WGS) entry which is preliminary data.</text>
</comment>
<keyword evidence="2" id="KW-0808">Transferase</keyword>
<proteinExistence type="predicted"/>
<dbReference type="SUPFAM" id="SSF55729">
    <property type="entry name" value="Acyl-CoA N-acyltransferases (Nat)"/>
    <property type="match status" value="1"/>
</dbReference>
<evidence type="ECO:0000313" key="2">
    <source>
        <dbReference type="EMBL" id="MEV0709854.1"/>
    </source>
</evidence>
<dbReference type="PANTHER" id="PTHR31435">
    <property type="entry name" value="PROTEIN NATD1"/>
    <property type="match status" value="1"/>
</dbReference>
<accession>A0ABV3FWQ8</accession>
<dbReference type="InterPro" id="IPR031165">
    <property type="entry name" value="GNAT_YJDJ"/>
</dbReference>
<gene>
    <name evidence="2" type="ORF">AB0I48_20000</name>
</gene>
<dbReference type="NCBIfam" id="TIGR00778">
    <property type="entry name" value="ahpD_dom"/>
    <property type="match status" value="1"/>
</dbReference>
<sequence>MNGERVWIDKQTPSAQKALIAVAIEVHAAGAAAGLDRRVIELVNVRVSQLNGCVYCLGVHHRAALAAGATEQELAVLPAWRRGGPFSSFDRAVLALAELTANLPDEATVDREYARAREHLTDDQVSVVVWAATVIGAFNRVSIMSGHPLPARKEKKTMTEPTAENKVAENKVTDNPEKNRYEVFHDGALAGFAEYVERDDVTDFIHTEIDDAFGGKGLGKVLAQRALEDVVARGRVIEAHCPFIRAYLDKHPEFDAHVLGKGIKR</sequence>
<dbReference type="InterPro" id="IPR016181">
    <property type="entry name" value="Acyl_CoA_acyltransferase"/>
</dbReference>
<dbReference type="EC" id="2.3.1.-" evidence="2"/>
<dbReference type="GO" id="GO:0016746">
    <property type="term" value="F:acyltransferase activity"/>
    <property type="evidence" value="ECO:0007669"/>
    <property type="project" value="UniProtKB-KW"/>
</dbReference>
<dbReference type="PROSITE" id="PS51729">
    <property type="entry name" value="GNAT_YJDJ"/>
    <property type="match status" value="1"/>
</dbReference>
<dbReference type="InterPro" id="IPR029032">
    <property type="entry name" value="AhpD-like"/>
</dbReference>
<protein>
    <submittedName>
        <fullName evidence="2">GNAT family N-acetyltransferase</fullName>
        <ecNumber evidence="2">2.3.1.-</ecNumber>
    </submittedName>
</protein>
<name>A0ABV3FWQ8_9NOCA</name>
<reference evidence="2 3" key="1">
    <citation type="submission" date="2024-06" db="EMBL/GenBank/DDBJ databases">
        <title>The Natural Products Discovery Center: Release of the First 8490 Sequenced Strains for Exploring Actinobacteria Biosynthetic Diversity.</title>
        <authorList>
            <person name="Kalkreuter E."/>
            <person name="Kautsar S.A."/>
            <person name="Yang D."/>
            <person name="Bader C.D."/>
            <person name="Teijaro C.N."/>
            <person name="Fluegel L."/>
            <person name="Davis C.M."/>
            <person name="Simpson J.R."/>
            <person name="Lauterbach L."/>
            <person name="Steele A.D."/>
            <person name="Gui C."/>
            <person name="Meng S."/>
            <person name="Li G."/>
            <person name="Viehrig K."/>
            <person name="Ye F."/>
            <person name="Su P."/>
            <person name="Kiefer A.F."/>
            <person name="Nichols A."/>
            <person name="Cepeda A.J."/>
            <person name="Yan W."/>
            <person name="Fan B."/>
            <person name="Jiang Y."/>
            <person name="Adhikari A."/>
            <person name="Zheng C.-J."/>
            <person name="Schuster L."/>
            <person name="Cowan T.M."/>
            <person name="Smanski M.J."/>
            <person name="Chevrette M.G."/>
            <person name="De Carvalho L.P.S."/>
            <person name="Shen B."/>
        </authorList>
    </citation>
    <scope>NUCLEOTIDE SEQUENCE [LARGE SCALE GENOMIC DNA]</scope>
    <source>
        <strain evidence="2 3">NPDC050403</strain>
    </source>
</reference>
<dbReference type="Pfam" id="PF14542">
    <property type="entry name" value="Acetyltransf_CG"/>
    <property type="match status" value="1"/>
</dbReference>
<dbReference type="Gene3D" id="3.40.630.30">
    <property type="match status" value="1"/>
</dbReference>
<keyword evidence="3" id="KW-1185">Reference proteome</keyword>
<organism evidence="2 3">
    <name type="scientific">Nocardia aurea</name>
    <dbReference type="NCBI Taxonomy" id="2144174"/>
    <lineage>
        <taxon>Bacteria</taxon>
        <taxon>Bacillati</taxon>
        <taxon>Actinomycetota</taxon>
        <taxon>Actinomycetes</taxon>
        <taxon>Mycobacteriales</taxon>
        <taxon>Nocardiaceae</taxon>
        <taxon>Nocardia</taxon>
    </lineage>
</organism>
<dbReference type="Pfam" id="PF02627">
    <property type="entry name" value="CMD"/>
    <property type="match status" value="1"/>
</dbReference>
<dbReference type="InterPro" id="IPR045057">
    <property type="entry name" value="Gcn5-rel_NAT"/>
</dbReference>
<evidence type="ECO:0000259" key="1">
    <source>
        <dbReference type="PROSITE" id="PS51729"/>
    </source>
</evidence>
<feature type="domain" description="N-acetyltransferase" evidence="1">
    <location>
        <begin position="173"/>
        <end position="259"/>
    </location>
</feature>
<dbReference type="Proteomes" id="UP001551695">
    <property type="component" value="Unassembled WGS sequence"/>
</dbReference>
<dbReference type="Gene3D" id="1.20.1290.10">
    <property type="entry name" value="AhpD-like"/>
    <property type="match status" value="1"/>
</dbReference>
<dbReference type="SUPFAM" id="SSF69118">
    <property type="entry name" value="AhpD-like"/>
    <property type="match status" value="1"/>
</dbReference>
<dbReference type="InterPro" id="IPR004675">
    <property type="entry name" value="AhpD_core"/>
</dbReference>
<dbReference type="InterPro" id="IPR003779">
    <property type="entry name" value="CMD-like"/>
</dbReference>
<evidence type="ECO:0000313" key="3">
    <source>
        <dbReference type="Proteomes" id="UP001551695"/>
    </source>
</evidence>
<dbReference type="EMBL" id="JBFAKC010000008">
    <property type="protein sequence ID" value="MEV0709854.1"/>
    <property type="molecule type" value="Genomic_DNA"/>
</dbReference>
<keyword evidence="2" id="KW-0012">Acyltransferase</keyword>